<dbReference type="InterPro" id="IPR038005">
    <property type="entry name" value="RX-like_CC"/>
</dbReference>
<reference evidence="11" key="1">
    <citation type="submission" date="2020-06" db="EMBL/GenBank/DDBJ databases">
        <authorList>
            <person name="Li T."/>
            <person name="Hu X."/>
            <person name="Zhang T."/>
            <person name="Song X."/>
            <person name="Zhang H."/>
            <person name="Dai N."/>
            <person name="Sheng W."/>
            <person name="Hou X."/>
            <person name="Wei L."/>
        </authorList>
    </citation>
    <scope>NUCLEOTIDE SEQUENCE</scope>
    <source>
        <strain evidence="11">3651</strain>
        <tissue evidence="11">Leaf</tissue>
    </source>
</reference>
<evidence type="ECO:0000256" key="4">
    <source>
        <dbReference type="ARBA" id="ARBA00022741"/>
    </source>
</evidence>
<dbReference type="Proteomes" id="UP001293254">
    <property type="component" value="Unassembled WGS sequence"/>
</dbReference>
<dbReference type="AlphaFoldDB" id="A0AAE1Y864"/>
<keyword evidence="5" id="KW-0611">Plant defense</keyword>
<keyword evidence="6" id="KW-0067">ATP-binding</keyword>
<feature type="domain" description="Disease resistance protein winged helix" evidence="9">
    <location>
        <begin position="385"/>
        <end position="458"/>
    </location>
</feature>
<dbReference type="GO" id="GO:0006952">
    <property type="term" value="P:defense response"/>
    <property type="evidence" value="ECO:0007669"/>
    <property type="project" value="UniProtKB-KW"/>
</dbReference>
<dbReference type="PANTHER" id="PTHR36766">
    <property type="entry name" value="PLANT BROAD-SPECTRUM MILDEW RESISTANCE PROTEIN RPW8"/>
    <property type="match status" value="1"/>
</dbReference>
<dbReference type="Pfam" id="PF23598">
    <property type="entry name" value="LRR_14"/>
    <property type="match status" value="1"/>
</dbReference>
<dbReference type="Gene3D" id="3.40.50.300">
    <property type="entry name" value="P-loop containing nucleotide triphosphate hydrolases"/>
    <property type="match status" value="1"/>
</dbReference>
<dbReference type="Pfam" id="PF18052">
    <property type="entry name" value="Rx_N"/>
    <property type="match status" value="1"/>
</dbReference>
<keyword evidence="4" id="KW-0547">Nucleotide-binding</keyword>
<sequence length="869" mass="100624">MVDHVATRALETLRDLLIGEAKFLSGVSGQIGEVGNQLTVIHQFLRDADKRQDDSERVRGVVRDLRNLAIRAEYVLEKYAIKVRSKREGENLKEVLKRFICILCECCSLHEIGKETERIRSRMAELAKEIKSSSQGESSLSSEADTNWARRTYGHEIEEHFVGMEDEIKLLESLIKSDDRSNRVISICGMGGLGKTTLATKIYNGKAAESCFEARAWICVSQPFHPKVVFKALLKKLLPHESDEEDENEMVRKLYNVQKNKKCLVVLDDIWEANHWDILRHAFPIAKGHSKVLLTTRYRNIAATEYVHELRYLSDDEGWKLLQKIALSANYSRELTTNEIKQLEEVGRKIIRECGHLPLPIYVIGGILKQESCSRGWEKVYKNIEDEEIDADRLYLLWMAEGMVSDEDRATGETLRDVAERYLCELANRYMVQVKKDRLSIYNKFSYCKLHDLMRDLCLSKGKDEEFLEVVDGHMRTDDASTICRPSRLAIHLDKVEDDYVGRNRNLQSLLFLRVGWGTRDWNNLVSINFRMLKFLKTLILEGYDFENKQFPEQIKELILLKHFSIEDSKIKELPPSVCNLPRLQSLNLFGCKHLRLPNTIYKLRCLRHLLLPDEHSVIGGGKLKFKGLNELETIIRFNCSTSDATHLLELPKLRRLEAIRCDEESLVLIVDHILTHQDQFHETRLKTEKGTNLERHSSTLFKKILRINSLSSLGIFGRVVKLPVNEIELWQSLVTLMLEGCYIEEDPMEILEKLPMLQNLRLFGDAYVGREMVCGATGFSQLRVLIFMNLPNLVEWRMEKGAMRKLYYLSIYNCRKLVTIPEGLKFITTLKQLVIARMPEEFKKRVDGEEGKDYHKIKHIPFIGFSED</sequence>
<evidence type="ECO:0000313" key="12">
    <source>
        <dbReference type="Proteomes" id="UP001293254"/>
    </source>
</evidence>
<keyword evidence="12" id="KW-1185">Reference proteome</keyword>
<evidence type="ECO:0000256" key="6">
    <source>
        <dbReference type="ARBA" id="ARBA00022840"/>
    </source>
</evidence>
<dbReference type="EMBL" id="JACGWO010000006">
    <property type="protein sequence ID" value="KAK4425287.1"/>
    <property type="molecule type" value="Genomic_DNA"/>
</dbReference>
<dbReference type="GO" id="GO:0051707">
    <property type="term" value="P:response to other organism"/>
    <property type="evidence" value="ECO:0007669"/>
    <property type="project" value="UniProtKB-ARBA"/>
</dbReference>
<name>A0AAE1Y864_9LAMI</name>
<dbReference type="CDD" id="cd14798">
    <property type="entry name" value="RX-CC_like"/>
    <property type="match status" value="1"/>
</dbReference>
<dbReference type="InterPro" id="IPR055414">
    <property type="entry name" value="LRR_R13L4/SHOC2-like"/>
</dbReference>
<feature type="domain" description="Disease resistance R13L4/SHOC-2-like LRR" evidence="10">
    <location>
        <begin position="530"/>
        <end position="817"/>
    </location>
</feature>
<evidence type="ECO:0000313" key="11">
    <source>
        <dbReference type="EMBL" id="KAK4425287.1"/>
    </source>
</evidence>
<dbReference type="SUPFAM" id="SSF52058">
    <property type="entry name" value="L domain-like"/>
    <property type="match status" value="1"/>
</dbReference>
<proteinExistence type="inferred from homology"/>
<evidence type="ECO:0000256" key="5">
    <source>
        <dbReference type="ARBA" id="ARBA00022821"/>
    </source>
</evidence>
<protein>
    <submittedName>
        <fullName evidence="11">Disease resistance protein</fullName>
    </submittedName>
</protein>
<dbReference type="Gene3D" id="1.10.8.430">
    <property type="entry name" value="Helical domain of apoptotic protease-activating factors"/>
    <property type="match status" value="1"/>
</dbReference>
<comment type="similarity">
    <text evidence="1">Belongs to the disease resistance NB-LRR family.</text>
</comment>
<dbReference type="InterPro" id="IPR041118">
    <property type="entry name" value="Rx_N"/>
</dbReference>
<reference evidence="11" key="2">
    <citation type="journal article" date="2024" name="Plant">
        <title>Genomic evolution and insights into agronomic trait innovations of Sesamum species.</title>
        <authorList>
            <person name="Miao H."/>
            <person name="Wang L."/>
            <person name="Qu L."/>
            <person name="Liu H."/>
            <person name="Sun Y."/>
            <person name="Le M."/>
            <person name="Wang Q."/>
            <person name="Wei S."/>
            <person name="Zheng Y."/>
            <person name="Lin W."/>
            <person name="Duan Y."/>
            <person name="Cao H."/>
            <person name="Xiong S."/>
            <person name="Wang X."/>
            <person name="Wei L."/>
            <person name="Li C."/>
            <person name="Ma Q."/>
            <person name="Ju M."/>
            <person name="Zhao R."/>
            <person name="Li G."/>
            <person name="Mu C."/>
            <person name="Tian Q."/>
            <person name="Mei H."/>
            <person name="Zhang T."/>
            <person name="Gao T."/>
            <person name="Zhang H."/>
        </authorList>
    </citation>
    <scope>NUCLEOTIDE SEQUENCE</scope>
    <source>
        <strain evidence="11">3651</strain>
    </source>
</reference>
<evidence type="ECO:0000259" key="8">
    <source>
        <dbReference type="Pfam" id="PF18052"/>
    </source>
</evidence>
<dbReference type="InterPro" id="IPR002182">
    <property type="entry name" value="NB-ARC"/>
</dbReference>
<dbReference type="FunFam" id="3.40.50.300:FF:001091">
    <property type="entry name" value="Probable disease resistance protein At1g61300"/>
    <property type="match status" value="1"/>
</dbReference>
<evidence type="ECO:0000256" key="3">
    <source>
        <dbReference type="ARBA" id="ARBA00022737"/>
    </source>
</evidence>
<dbReference type="SUPFAM" id="SSF52540">
    <property type="entry name" value="P-loop containing nucleoside triphosphate hydrolases"/>
    <property type="match status" value="1"/>
</dbReference>
<accession>A0AAE1Y864</accession>
<dbReference type="Gene3D" id="3.80.10.10">
    <property type="entry name" value="Ribonuclease Inhibitor"/>
    <property type="match status" value="1"/>
</dbReference>
<evidence type="ECO:0000259" key="10">
    <source>
        <dbReference type="Pfam" id="PF23598"/>
    </source>
</evidence>
<dbReference type="GO" id="GO:0005524">
    <property type="term" value="F:ATP binding"/>
    <property type="evidence" value="ECO:0007669"/>
    <property type="project" value="UniProtKB-KW"/>
</dbReference>
<evidence type="ECO:0000259" key="7">
    <source>
        <dbReference type="Pfam" id="PF00931"/>
    </source>
</evidence>
<gene>
    <name evidence="11" type="ORF">Salat_1722600</name>
</gene>
<evidence type="ECO:0000256" key="1">
    <source>
        <dbReference type="ARBA" id="ARBA00008894"/>
    </source>
</evidence>
<dbReference type="InterPro" id="IPR032675">
    <property type="entry name" value="LRR_dom_sf"/>
</dbReference>
<dbReference type="PRINTS" id="PR00364">
    <property type="entry name" value="DISEASERSIST"/>
</dbReference>
<dbReference type="InterPro" id="IPR042197">
    <property type="entry name" value="Apaf_helical"/>
</dbReference>
<dbReference type="Pfam" id="PF23559">
    <property type="entry name" value="WHD_DRP"/>
    <property type="match status" value="1"/>
</dbReference>
<keyword evidence="3" id="KW-0677">Repeat</keyword>
<dbReference type="Pfam" id="PF00931">
    <property type="entry name" value="NB-ARC"/>
    <property type="match status" value="1"/>
</dbReference>
<evidence type="ECO:0000256" key="2">
    <source>
        <dbReference type="ARBA" id="ARBA00022614"/>
    </source>
</evidence>
<dbReference type="InterPro" id="IPR058922">
    <property type="entry name" value="WHD_DRP"/>
</dbReference>
<dbReference type="GO" id="GO:0043531">
    <property type="term" value="F:ADP binding"/>
    <property type="evidence" value="ECO:0007669"/>
    <property type="project" value="InterPro"/>
</dbReference>
<organism evidence="11 12">
    <name type="scientific">Sesamum alatum</name>
    <dbReference type="NCBI Taxonomy" id="300844"/>
    <lineage>
        <taxon>Eukaryota</taxon>
        <taxon>Viridiplantae</taxon>
        <taxon>Streptophyta</taxon>
        <taxon>Embryophyta</taxon>
        <taxon>Tracheophyta</taxon>
        <taxon>Spermatophyta</taxon>
        <taxon>Magnoliopsida</taxon>
        <taxon>eudicotyledons</taxon>
        <taxon>Gunneridae</taxon>
        <taxon>Pentapetalae</taxon>
        <taxon>asterids</taxon>
        <taxon>lamiids</taxon>
        <taxon>Lamiales</taxon>
        <taxon>Pedaliaceae</taxon>
        <taxon>Sesamum</taxon>
    </lineage>
</organism>
<feature type="domain" description="NB-ARC" evidence="7">
    <location>
        <begin position="169"/>
        <end position="329"/>
    </location>
</feature>
<dbReference type="PANTHER" id="PTHR36766:SF64">
    <property type="entry name" value="OS12G0206100 PROTEIN"/>
    <property type="match status" value="1"/>
</dbReference>
<evidence type="ECO:0000259" key="9">
    <source>
        <dbReference type="Pfam" id="PF23559"/>
    </source>
</evidence>
<dbReference type="InterPro" id="IPR027417">
    <property type="entry name" value="P-loop_NTPase"/>
</dbReference>
<comment type="caution">
    <text evidence="11">The sequence shown here is derived from an EMBL/GenBank/DDBJ whole genome shotgun (WGS) entry which is preliminary data.</text>
</comment>
<feature type="domain" description="Disease resistance N-terminal" evidence="8">
    <location>
        <begin position="7"/>
        <end position="88"/>
    </location>
</feature>
<keyword evidence="2" id="KW-0433">Leucine-rich repeat</keyword>
<dbReference type="Gene3D" id="1.20.5.4130">
    <property type="match status" value="1"/>
</dbReference>